<evidence type="ECO:0008006" key="3">
    <source>
        <dbReference type="Google" id="ProtNLM"/>
    </source>
</evidence>
<keyword evidence="2" id="KW-1185">Reference proteome</keyword>
<accession>A0A1I2J6B1</accession>
<organism evidence="1 2">
    <name type="scientific">Nannocystis exedens</name>
    <dbReference type="NCBI Taxonomy" id="54"/>
    <lineage>
        <taxon>Bacteria</taxon>
        <taxon>Pseudomonadati</taxon>
        <taxon>Myxococcota</taxon>
        <taxon>Polyangia</taxon>
        <taxon>Nannocystales</taxon>
        <taxon>Nannocystaceae</taxon>
        <taxon>Nannocystis</taxon>
    </lineage>
</organism>
<proteinExistence type="predicted"/>
<dbReference type="SUPFAM" id="SSF63829">
    <property type="entry name" value="Calcium-dependent phosphotriesterase"/>
    <property type="match status" value="1"/>
</dbReference>
<dbReference type="Gene3D" id="2.80.10.50">
    <property type="match status" value="1"/>
</dbReference>
<dbReference type="RefSeq" id="WP_096327011.1">
    <property type="nucleotide sequence ID" value="NZ_FOMX01000130.1"/>
</dbReference>
<protein>
    <recommendedName>
        <fullName evidence="3">PQQ-like domain-containing protein</fullName>
    </recommendedName>
</protein>
<sequence length="304" mass="32211">MLPDGPTPWSHVDLANRRLVALELAGNGDILVGGVEYEPVPDEPPKLWLARLAPTGSVVWSSTYASDLDDHDVSSIQLASTPGGDIVAVRPAHLRAVDAAGETLWLRAAPEGDAWSVDYRDVAVDAQGRIFIGGDRGHGDAASRAVYLEALAPDGALLWQTSLKSPAYGATSAPSLMVDPAGSVLVAMQLSDSPDETGGGAVAAYDAAGALQWWRSSPGTTRAIPGAFVPAPNGGFFVDWDFMGDDSGSSSVARYDAEGARLYELDQVEGWVLDFRAGPDGRFYSLETSEWEDDEGRYVVPHLP</sequence>
<name>A0A1I2J6B1_9BACT</name>
<evidence type="ECO:0000313" key="1">
    <source>
        <dbReference type="EMBL" id="SFF49383.1"/>
    </source>
</evidence>
<dbReference type="OrthoDB" id="5524298at2"/>
<dbReference type="AlphaFoldDB" id="A0A1I2J6B1"/>
<dbReference type="EMBL" id="FOMX01000130">
    <property type="protein sequence ID" value="SFF49383.1"/>
    <property type="molecule type" value="Genomic_DNA"/>
</dbReference>
<reference evidence="2" key="1">
    <citation type="submission" date="2016-10" db="EMBL/GenBank/DDBJ databases">
        <authorList>
            <person name="Varghese N."/>
            <person name="Submissions S."/>
        </authorList>
    </citation>
    <scope>NUCLEOTIDE SEQUENCE [LARGE SCALE GENOMIC DNA]</scope>
    <source>
        <strain evidence="2">ATCC 25963</strain>
    </source>
</reference>
<gene>
    <name evidence="1" type="ORF">SAMN02745121_09176</name>
</gene>
<dbReference type="Proteomes" id="UP000199400">
    <property type="component" value="Unassembled WGS sequence"/>
</dbReference>
<evidence type="ECO:0000313" key="2">
    <source>
        <dbReference type="Proteomes" id="UP000199400"/>
    </source>
</evidence>